<sequence length="336" mass="37866">MNPRLPRVTIDMAVAARFAEEIHRNPDIEVGGKYIGFVHGPARLPTLGARHEVMSSLAFEVVDYIDAGPGASRSDAHHYPDRDYQLRRFREIERMMPAIEHLGSWHSHHPNGVRNLSDRDLDGYFWTVNNQDHNHDFFLASLAVDETGFNHARHFLFVRGDQHYYEIPLANIELVSDASSSRRTPPQAEETTLDVPGWTDNAIGRSQLARDREFVFRRLTALKYGITSGRVTLTGTVHAASGVDIEVKMVYPSRVGGDDGLLKIRTLNPPSIEFILEDKYAVNARSVQGAIVAVDLWNWRATRAAYVVAFQAMNGMQRWLGLGRNDRDHSAPKDIS</sequence>
<dbReference type="RefSeq" id="WP_377260677.1">
    <property type="nucleotide sequence ID" value="NZ_JBHLUH010000080.1"/>
</dbReference>
<reference evidence="1 2" key="1">
    <citation type="submission" date="2024-09" db="EMBL/GenBank/DDBJ databases">
        <authorList>
            <person name="Sun Q."/>
            <person name="Mori K."/>
        </authorList>
    </citation>
    <scope>NUCLEOTIDE SEQUENCE [LARGE SCALE GENOMIC DNA]</scope>
    <source>
        <strain evidence="1 2">TBRC 3947</strain>
    </source>
</reference>
<organism evidence="1 2">
    <name type="scientific">Phytohabitans kaempferiae</name>
    <dbReference type="NCBI Taxonomy" id="1620943"/>
    <lineage>
        <taxon>Bacteria</taxon>
        <taxon>Bacillati</taxon>
        <taxon>Actinomycetota</taxon>
        <taxon>Actinomycetes</taxon>
        <taxon>Micromonosporales</taxon>
        <taxon>Micromonosporaceae</taxon>
    </lineage>
</organism>
<gene>
    <name evidence="1" type="ORF">ACFFIA_37305</name>
</gene>
<name>A0ABV6MFB1_9ACTN</name>
<accession>A0ABV6MFB1</accession>
<protein>
    <recommendedName>
        <fullName evidence="3">JAB domain-containing protein</fullName>
    </recommendedName>
</protein>
<evidence type="ECO:0000313" key="1">
    <source>
        <dbReference type="EMBL" id="MFC0533281.1"/>
    </source>
</evidence>
<dbReference type="EMBL" id="JBHLUH010000080">
    <property type="protein sequence ID" value="MFC0533281.1"/>
    <property type="molecule type" value="Genomic_DNA"/>
</dbReference>
<dbReference type="Proteomes" id="UP001589867">
    <property type="component" value="Unassembled WGS sequence"/>
</dbReference>
<proteinExistence type="predicted"/>
<comment type="caution">
    <text evidence="1">The sequence shown here is derived from an EMBL/GenBank/DDBJ whole genome shotgun (WGS) entry which is preliminary data.</text>
</comment>
<keyword evidence="2" id="KW-1185">Reference proteome</keyword>
<evidence type="ECO:0000313" key="2">
    <source>
        <dbReference type="Proteomes" id="UP001589867"/>
    </source>
</evidence>
<evidence type="ECO:0008006" key="3">
    <source>
        <dbReference type="Google" id="ProtNLM"/>
    </source>
</evidence>